<evidence type="ECO:0000256" key="1">
    <source>
        <dbReference type="SAM" id="Phobius"/>
    </source>
</evidence>
<evidence type="ECO:0000313" key="3">
    <source>
        <dbReference type="Proteomes" id="UP000226431"/>
    </source>
</evidence>
<dbReference type="Proteomes" id="UP000226431">
    <property type="component" value="Unassembled WGS sequence"/>
</dbReference>
<reference evidence="2 3" key="1">
    <citation type="submission" date="2017-06" db="EMBL/GenBank/DDBJ databases">
        <title>Ant-infecting Ophiocordyceps genomes reveal a high diversity of potential behavioral manipulation genes and a possible major role for enterotoxins.</title>
        <authorList>
            <person name="De Bekker C."/>
            <person name="Evans H.C."/>
            <person name="Brachmann A."/>
            <person name="Hughes D.P."/>
        </authorList>
    </citation>
    <scope>NUCLEOTIDE SEQUENCE [LARGE SCALE GENOMIC DNA]</scope>
    <source>
        <strain evidence="2 3">Map16</strain>
    </source>
</reference>
<dbReference type="OrthoDB" id="5352400at2759"/>
<accession>A0A2C5Z140</accession>
<organism evidence="2 3">
    <name type="scientific">Ophiocordyceps camponoti-rufipedis</name>
    <dbReference type="NCBI Taxonomy" id="2004952"/>
    <lineage>
        <taxon>Eukaryota</taxon>
        <taxon>Fungi</taxon>
        <taxon>Dikarya</taxon>
        <taxon>Ascomycota</taxon>
        <taxon>Pezizomycotina</taxon>
        <taxon>Sordariomycetes</taxon>
        <taxon>Hypocreomycetidae</taxon>
        <taxon>Hypocreales</taxon>
        <taxon>Ophiocordycipitaceae</taxon>
        <taxon>Ophiocordyceps</taxon>
    </lineage>
</organism>
<evidence type="ECO:0000313" key="2">
    <source>
        <dbReference type="EMBL" id="PHH73500.1"/>
    </source>
</evidence>
<keyword evidence="1" id="KW-0812">Transmembrane</keyword>
<protein>
    <submittedName>
        <fullName evidence="2">Uncharacterized protein</fullName>
    </submittedName>
</protein>
<sequence length="269" mass="30461">MKVLLGKNRSYRLMPRAWPRTQRRLLACLMPVELAMLVPVLVIFGIAQPDLYRTAMWRIGFENKLNSNPNMVLYAYANHRPLPDIPFIWSSTLTSFNVAISIVSLFFLLIKLIAHIMKTWYPVFAVFVNAALAVLYAVSVYGQVGPDYADARYHTPAVWYLRQGCGLAKEYGKYQACQIAQASLAVTILLLIVYLVNLGIALQAMLPNAENNVSKDDDEDAATLDSKERGAWEMHNMKAPISTPYTPRTQAFYTLDRQLPLRQPDQPYA</sequence>
<keyword evidence="1" id="KW-0472">Membrane</keyword>
<feature type="transmembrane region" description="Helical" evidence="1">
    <location>
        <begin position="25"/>
        <end position="47"/>
    </location>
</feature>
<dbReference type="AlphaFoldDB" id="A0A2C5Z140"/>
<proteinExistence type="predicted"/>
<keyword evidence="1" id="KW-1133">Transmembrane helix</keyword>
<feature type="transmembrane region" description="Helical" evidence="1">
    <location>
        <begin position="87"/>
        <end position="109"/>
    </location>
</feature>
<feature type="transmembrane region" description="Helical" evidence="1">
    <location>
        <begin position="121"/>
        <end position="142"/>
    </location>
</feature>
<comment type="caution">
    <text evidence="2">The sequence shown here is derived from an EMBL/GenBank/DDBJ whole genome shotgun (WGS) entry which is preliminary data.</text>
</comment>
<keyword evidence="3" id="KW-1185">Reference proteome</keyword>
<name>A0A2C5Z140_9HYPO</name>
<dbReference type="EMBL" id="NJES01000339">
    <property type="protein sequence ID" value="PHH73500.1"/>
    <property type="molecule type" value="Genomic_DNA"/>
</dbReference>
<gene>
    <name evidence="2" type="ORF">CDD80_3766</name>
</gene>
<feature type="transmembrane region" description="Helical" evidence="1">
    <location>
        <begin position="179"/>
        <end position="202"/>
    </location>
</feature>